<protein>
    <submittedName>
        <fullName evidence="1">Uncharacterized protein</fullName>
    </submittedName>
</protein>
<accession>A0A7W5BFE3</accession>
<keyword evidence="2" id="KW-1185">Reference proteome</keyword>
<dbReference type="Proteomes" id="UP000541535">
    <property type="component" value="Unassembled WGS sequence"/>
</dbReference>
<gene>
    <name evidence="1" type="ORF">FHS03_005243</name>
</gene>
<organism evidence="1 2">
    <name type="scientific">Pseudoduganella violacea</name>
    <dbReference type="NCBI Taxonomy" id="1715466"/>
    <lineage>
        <taxon>Bacteria</taxon>
        <taxon>Pseudomonadati</taxon>
        <taxon>Pseudomonadota</taxon>
        <taxon>Betaproteobacteria</taxon>
        <taxon>Burkholderiales</taxon>
        <taxon>Oxalobacteraceae</taxon>
        <taxon>Telluria group</taxon>
        <taxon>Pseudoduganella</taxon>
    </lineage>
</organism>
<evidence type="ECO:0000313" key="2">
    <source>
        <dbReference type="Proteomes" id="UP000541535"/>
    </source>
</evidence>
<proteinExistence type="predicted"/>
<reference evidence="1 2" key="1">
    <citation type="submission" date="2020-08" db="EMBL/GenBank/DDBJ databases">
        <title>Genomic Encyclopedia of Type Strains, Phase III (KMG-III): the genomes of soil and plant-associated and newly described type strains.</title>
        <authorList>
            <person name="Whitman W."/>
        </authorList>
    </citation>
    <scope>NUCLEOTIDE SEQUENCE [LARGE SCALE GENOMIC DNA]</scope>
    <source>
        <strain evidence="1 2">CECT 8897</strain>
    </source>
</reference>
<comment type="caution">
    <text evidence="1">The sequence shown here is derived from an EMBL/GenBank/DDBJ whole genome shotgun (WGS) entry which is preliminary data.</text>
</comment>
<dbReference type="EMBL" id="JACHXD010000024">
    <property type="protein sequence ID" value="MBB3122146.1"/>
    <property type="molecule type" value="Genomic_DNA"/>
</dbReference>
<name>A0A7W5BFE3_9BURK</name>
<dbReference type="RefSeq" id="WP_221208266.1">
    <property type="nucleotide sequence ID" value="NZ_JACHXD010000024.1"/>
</dbReference>
<dbReference type="AlphaFoldDB" id="A0A7W5BFE3"/>
<evidence type="ECO:0000313" key="1">
    <source>
        <dbReference type="EMBL" id="MBB3122146.1"/>
    </source>
</evidence>
<sequence>MNMNPKLLSNEEYRETLYPNMVNVTESAEEVVDLWAYADQVIEDAYHSCTAWEWRVAHIYETPDTKYQHIGIPVPKDDTYLVVIANKRERNVVGHYILELGV</sequence>